<evidence type="ECO:0000256" key="9">
    <source>
        <dbReference type="PROSITE-ProRule" id="PRU00282"/>
    </source>
</evidence>
<name>A0ABR2X2C7_9FUNG</name>
<evidence type="ECO:0000256" key="6">
    <source>
        <dbReference type="ARBA" id="ARBA00022989"/>
    </source>
</evidence>
<evidence type="ECO:0000256" key="3">
    <source>
        <dbReference type="ARBA" id="ARBA00022448"/>
    </source>
</evidence>
<dbReference type="PROSITE" id="PS50920">
    <property type="entry name" value="SOLCAR"/>
    <property type="match status" value="3"/>
</dbReference>
<protein>
    <recommendedName>
        <fullName evidence="13">Mitochondrial carrier protein</fullName>
    </recommendedName>
</protein>
<dbReference type="PANTHER" id="PTHR45624">
    <property type="entry name" value="MITOCHONDRIAL BASIC AMINO ACIDS TRANSPORTER-RELATED"/>
    <property type="match status" value="1"/>
</dbReference>
<comment type="subcellular location">
    <subcellularLocation>
        <location evidence="1">Mitochondrion membrane</location>
        <topology evidence="1">Multi-pass membrane protein</topology>
    </subcellularLocation>
</comment>
<keyword evidence="5" id="KW-0677">Repeat</keyword>
<evidence type="ECO:0000256" key="4">
    <source>
        <dbReference type="ARBA" id="ARBA00022692"/>
    </source>
</evidence>
<evidence type="ECO:0000256" key="2">
    <source>
        <dbReference type="ARBA" id="ARBA00006375"/>
    </source>
</evidence>
<evidence type="ECO:0008006" key="13">
    <source>
        <dbReference type="Google" id="ProtNLM"/>
    </source>
</evidence>
<feature type="repeat" description="Solcar" evidence="9">
    <location>
        <begin position="32"/>
        <end position="114"/>
    </location>
</feature>
<feature type="repeat" description="Solcar" evidence="9">
    <location>
        <begin position="138"/>
        <end position="231"/>
    </location>
</feature>
<dbReference type="InterPro" id="IPR023395">
    <property type="entry name" value="MCP_dom_sf"/>
</dbReference>
<reference evidence="11 12" key="1">
    <citation type="submission" date="2023-04" db="EMBL/GenBank/DDBJ databases">
        <title>Genome of Basidiobolus ranarum AG-B5.</title>
        <authorList>
            <person name="Stajich J.E."/>
            <person name="Carter-House D."/>
            <person name="Gryganskyi A."/>
        </authorList>
    </citation>
    <scope>NUCLEOTIDE SEQUENCE [LARGE SCALE GENOMIC DNA]</scope>
    <source>
        <strain evidence="11 12">AG-B5</strain>
    </source>
</reference>
<dbReference type="PANTHER" id="PTHR45624:SF9">
    <property type="entry name" value="CARRIER PROTEIN, PUTATIVE (AFU_ORTHOLOGUE AFUA_4G06390)-RELATED"/>
    <property type="match status" value="1"/>
</dbReference>
<proteinExistence type="inferred from homology"/>
<dbReference type="SUPFAM" id="SSF103506">
    <property type="entry name" value="Mitochondrial carrier"/>
    <property type="match status" value="1"/>
</dbReference>
<feature type="repeat" description="Solcar" evidence="9">
    <location>
        <begin position="240"/>
        <end position="328"/>
    </location>
</feature>
<evidence type="ECO:0000256" key="1">
    <source>
        <dbReference type="ARBA" id="ARBA00004225"/>
    </source>
</evidence>
<keyword evidence="7" id="KW-0496">Mitochondrion</keyword>
<evidence type="ECO:0000313" key="11">
    <source>
        <dbReference type="EMBL" id="KAK9767918.1"/>
    </source>
</evidence>
<dbReference type="Pfam" id="PF00153">
    <property type="entry name" value="Mito_carr"/>
    <property type="match status" value="3"/>
</dbReference>
<evidence type="ECO:0000313" key="12">
    <source>
        <dbReference type="Proteomes" id="UP001479436"/>
    </source>
</evidence>
<evidence type="ECO:0000256" key="10">
    <source>
        <dbReference type="RuleBase" id="RU000488"/>
    </source>
</evidence>
<keyword evidence="4 9" id="KW-0812">Transmembrane</keyword>
<dbReference type="Gene3D" id="1.50.40.10">
    <property type="entry name" value="Mitochondrial carrier domain"/>
    <property type="match status" value="2"/>
</dbReference>
<keyword evidence="3 10" id="KW-0813">Transport</keyword>
<organism evidence="11 12">
    <name type="scientific">Basidiobolus ranarum</name>
    <dbReference type="NCBI Taxonomy" id="34480"/>
    <lineage>
        <taxon>Eukaryota</taxon>
        <taxon>Fungi</taxon>
        <taxon>Fungi incertae sedis</taxon>
        <taxon>Zoopagomycota</taxon>
        <taxon>Entomophthoromycotina</taxon>
        <taxon>Basidiobolomycetes</taxon>
        <taxon>Basidiobolales</taxon>
        <taxon>Basidiobolaceae</taxon>
        <taxon>Basidiobolus</taxon>
    </lineage>
</organism>
<evidence type="ECO:0000256" key="7">
    <source>
        <dbReference type="ARBA" id="ARBA00023128"/>
    </source>
</evidence>
<keyword evidence="8 9" id="KW-0472">Membrane</keyword>
<comment type="caution">
    <text evidence="11">The sequence shown here is derived from an EMBL/GenBank/DDBJ whole genome shotgun (WGS) entry which is preliminary data.</text>
</comment>
<dbReference type="InterPro" id="IPR018108">
    <property type="entry name" value="MCP_transmembrane"/>
</dbReference>
<evidence type="ECO:0000256" key="8">
    <source>
        <dbReference type="ARBA" id="ARBA00023136"/>
    </source>
</evidence>
<accession>A0ABR2X2C7</accession>
<keyword evidence="6" id="KW-1133">Transmembrane helix</keyword>
<dbReference type="Proteomes" id="UP001479436">
    <property type="component" value="Unassembled WGS sequence"/>
</dbReference>
<dbReference type="EMBL" id="JASJQH010000045">
    <property type="protein sequence ID" value="KAK9767918.1"/>
    <property type="molecule type" value="Genomic_DNA"/>
</dbReference>
<sequence>MSQSSQQLLLKSSTNEVDNHVLNTNTSFLASLKPYKTAIAAGASGTVGTLVGYPFDCLKTRMQTADYPSMNACARLVLQNEGFGAFWRGIASPLVSVTLIKAFSFTVYVEGKSTLIRKFCLGSTDTTIEEYSKTNYYKTLPCILGAGATSGFITSLICAPLELMKIQMQLQRVIAASTKSIPLNENTFSCGLRLLRAHGLPSMYNSTHLHALRDSLGTAFYFGFYETFKHTALDVFHFSPSPLVFLLAGGCSGTFSWLVGFPIDLIKSRIQKEAFFAKKTYTGFWDCFRKVKAQSGVRGLYSGMVPTLVRAFPLHSINFLVYESVLKFLS</sequence>
<evidence type="ECO:0000256" key="5">
    <source>
        <dbReference type="ARBA" id="ARBA00022737"/>
    </source>
</evidence>
<gene>
    <name evidence="11" type="ORF">K7432_001841</name>
</gene>
<keyword evidence="12" id="KW-1185">Reference proteome</keyword>
<comment type="similarity">
    <text evidence="2 10">Belongs to the mitochondrial carrier (TC 2.A.29) family.</text>
</comment>
<dbReference type="InterPro" id="IPR050567">
    <property type="entry name" value="Mitochondrial_Carrier"/>
</dbReference>